<gene>
    <name evidence="2" type="primary">Eef1akmt3</name>
</gene>
<dbReference type="RefSeq" id="XP_073939883.1">
    <property type="nucleotide sequence ID" value="XM_074083782.1"/>
</dbReference>
<reference evidence="2" key="1">
    <citation type="submission" date="2025-08" db="UniProtKB">
        <authorList>
            <consortium name="RefSeq"/>
        </authorList>
    </citation>
    <scope>IDENTIFICATION</scope>
</reference>
<name>A0AC58NE05_CASCN</name>
<proteinExistence type="predicted"/>
<sequence>MGIRFSFYEIQQTKSKDGNDNLPLHSSFSNNFFLFPDLELLPSLRLEHYAPSQLANSALCRISQTHPKLTLPCQASRCKSVQLFRESKCGFSRQEGGDVTITDLPLALEQIQGNVHANVPAGGRAQVCALSWGIDQHVFPGNYDLVLGSDIVYLEPTFPLLLGTLQHLCGPHGTIYLASKMRKEHGTESFFQHLLPQHFQLELAQRNEDENVNIYRARHREARPA</sequence>
<keyword evidence="2" id="KW-0489">Methyltransferase</keyword>
<accession>A0AC58NE05</accession>
<keyword evidence="1" id="KW-1185">Reference proteome</keyword>
<organism evidence="1 2">
    <name type="scientific">Castor canadensis</name>
    <name type="common">American beaver</name>
    <dbReference type="NCBI Taxonomy" id="51338"/>
    <lineage>
        <taxon>Eukaryota</taxon>
        <taxon>Metazoa</taxon>
        <taxon>Chordata</taxon>
        <taxon>Craniata</taxon>
        <taxon>Vertebrata</taxon>
        <taxon>Euteleostomi</taxon>
        <taxon>Mammalia</taxon>
        <taxon>Eutheria</taxon>
        <taxon>Euarchontoglires</taxon>
        <taxon>Glires</taxon>
        <taxon>Rodentia</taxon>
        <taxon>Castorimorpha</taxon>
        <taxon>Castoridae</taxon>
        <taxon>Castor</taxon>
    </lineage>
</organism>
<evidence type="ECO:0000313" key="1">
    <source>
        <dbReference type="Proteomes" id="UP001732720"/>
    </source>
</evidence>
<dbReference type="Proteomes" id="UP001732720">
    <property type="component" value="Chromosome 8"/>
</dbReference>
<keyword evidence="2" id="KW-0808">Transferase</keyword>
<protein>
    <submittedName>
        <fullName evidence="2">EEF1A lysine methyltransferase 3 isoform X2</fullName>
    </submittedName>
</protein>
<evidence type="ECO:0000313" key="2">
    <source>
        <dbReference type="RefSeq" id="XP_073939883.1"/>
    </source>
</evidence>